<reference evidence="3" key="1">
    <citation type="journal article" date="2019" name="Int. J. Syst. Evol. Microbiol.">
        <title>The Global Catalogue of Microorganisms (GCM) 10K type strain sequencing project: providing services to taxonomists for standard genome sequencing and annotation.</title>
        <authorList>
            <consortium name="The Broad Institute Genomics Platform"/>
            <consortium name="The Broad Institute Genome Sequencing Center for Infectious Disease"/>
            <person name="Wu L."/>
            <person name="Ma J."/>
        </authorList>
    </citation>
    <scope>NUCLEOTIDE SEQUENCE [LARGE SCALE GENOMIC DNA]</scope>
    <source>
        <strain evidence="3">CGMCC 1.12849</strain>
    </source>
</reference>
<evidence type="ECO:0000313" key="2">
    <source>
        <dbReference type="EMBL" id="MFC4715252.1"/>
    </source>
</evidence>
<name>A0ABV9MHA1_9MICC</name>
<comment type="caution">
    <text evidence="2">The sequence shown here is derived from an EMBL/GenBank/DDBJ whole genome shotgun (WGS) entry which is preliminary data.</text>
</comment>
<dbReference type="Gene3D" id="1.20.120.450">
    <property type="entry name" value="dinb family like domain"/>
    <property type="match status" value="1"/>
</dbReference>
<accession>A0ABV9MHA1</accession>
<dbReference type="Proteomes" id="UP001595884">
    <property type="component" value="Unassembled WGS sequence"/>
</dbReference>
<dbReference type="InterPro" id="IPR017517">
    <property type="entry name" value="Maleyloyr_isom"/>
</dbReference>
<sequence length="209" mass="22891">MDRSRIWEEIDTERTALAHQLASIDAEAWQTESLCTGLTVREVLAHLTVSGTLSGSRWFLGVLRARFDFDQQVVDRLREQLGFSPLDTLNRFRATVGSRVSPPLPKLALLGEIVVHGQDIRQPLGLRRAYPQETLNSLLRYYAGTDQVVVAKKRVKGLQLEALDSGITIGQGQPVHGTTLALLMAMTGRGSYCSELSGSGASVLASRCD</sequence>
<dbReference type="InterPro" id="IPR034660">
    <property type="entry name" value="DinB/YfiT-like"/>
</dbReference>
<gene>
    <name evidence="2" type="ORF">ACFO7V_03740</name>
</gene>
<dbReference type="Pfam" id="PF11716">
    <property type="entry name" value="MDMPI_N"/>
    <property type="match status" value="1"/>
</dbReference>
<keyword evidence="2" id="KW-0413">Isomerase</keyword>
<dbReference type="EMBL" id="JBHSHE010000015">
    <property type="protein sequence ID" value="MFC4715252.1"/>
    <property type="molecule type" value="Genomic_DNA"/>
</dbReference>
<dbReference type="InterPro" id="IPR024344">
    <property type="entry name" value="MDMPI_metal-binding"/>
</dbReference>
<organism evidence="2 3">
    <name type="scientific">Glutamicibacter bergerei</name>
    <dbReference type="NCBI Taxonomy" id="256702"/>
    <lineage>
        <taxon>Bacteria</taxon>
        <taxon>Bacillati</taxon>
        <taxon>Actinomycetota</taxon>
        <taxon>Actinomycetes</taxon>
        <taxon>Micrococcales</taxon>
        <taxon>Micrococcaceae</taxon>
        <taxon>Glutamicibacter</taxon>
    </lineage>
</organism>
<evidence type="ECO:0000313" key="3">
    <source>
        <dbReference type="Proteomes" id="UP001595884"/>
    </source>
</evidence>
<proteinExistence type="predicted"/>
<dbReference type="RefSeq" id="WP_346059912.1">
    <property type="nucleotide sequence ID" value="NZ_BAAAVQ010000067.1"/>
</dbReference>
<keyword evidence="3" id="KW-1185">Reference proteome</keyword>
<dbReference type="SUPFAM" id="SSF109854">
    <property type="entry name" value="DinB/YfiT-like putative metalloenzymes"/>
    <property type="match status" value="1"/>
</dbReference>
<protein>
    <submittedName>
        <fullName evidence="2">Maleylpyruvate isomerase family mycothiol-dependent enzyme</fullName>
    </submittedName>
</protein>
<evidence type="ECO:0000259" key="1">
    <source>
        <dbReference type="Pfam" id="PF11716"/>
    </source>
</evidence>
<dbReference type="GO" id="GO:0016853">
    <property type="term" value="F:isomerase activity"/>
    <property type="evidence" value="ECO:0007669"/>
    <property type="project" value="UniProtKB-KW"/>
</dbReference>
<feature type="domain" description="Mycothiol-dependent maleylpyruvate isomerase metal-binding" evidence="1">
    <location>
        <begin position="12"/>
        <end position="79"/>
    </location>
</feature>
<dbReference type="NCBIfam" id="TIGR03083">
    <property type="entry name" value="maleylpyruvate isomerase family mycothiol-dependent enzyme"/>
    <property type="match status" value="1"/>
</dbReference>